<dbReference type="Proteomes" id="UP001177295">
    <property type="component" value="Chromosome"/>
</dbReference>
<reference evidence="1 2" key="1">
    <citation type="journal article" date="2023" name="Cell">
        <title>Genetic manipulation of Patescibacteria provides mechanistic insights into microbial dark matter and the epibiotic lifestyle.</title>
        <authorList>
            <person name="Wang Y."/>
            <person name="Gallagher L.A."/>
            <person name="Andrade P.A."/>
            <person name="Liu A."/>
            <person name="Humphreys I.R."/>
            <person name="Turkarslan S."/>
            <person name="Cutler K.J."/>
            <person name="Arrieta-Ortiz M.L."/>
            <person name="Li Y."/>
            <person name="Radey M.C."/>
            <person name="McLean J.S."/>
            <person name="Cong Q."/>
            <person name="Baker D."/>
            <person name="Baliga N.S."/>
            <person name="Peterson S.B."/>
            <person name="Mougous J.D."/>
        </authorList>
    </citation>
    <scope>NUCLEOTIDE SEQUENCE [LARGE SCALE GENOMIC DNA]</scope>
    <source>
        <strain evidence="1 2">ML1</strain>
    </source>
</reference>
<keyword evidence="2" id="KW-1185">Reference proteome</keyword>
<accession>A0ABY8WWG5</accession>
<organism evidence="1 2">
    <name type="scientific">Candidatus Southlakia epibionticum</name>
    <dbReference type="NCBI Taxonomy" id="3043284"/>
    <lineage>
        <taxon>Bacteria</taxon>
        <taxon>Candidatus Saccharimonadota</taxon>
        <taxon>Candidatus Saccharimonadia</taxon>
        <taxon>Candidatus Saccharimonadales</taxon>
        <taxon>Candidatus Saccharimonadaceae</taxon>
        <taxon>Candidatus Southlakia</taxon>
    </lineage>
</organism>
<protein>
    <submittedName>
        <fullName evidence="1">Uncharacterized protein</fullName>
    </submittedName>
</protein>
<dbReference type="EMBL" id="CP124550">
    <property type="protein sequence ID" value="WIO46377.1"/>
    <property type="molecule type" value="Genomic_DNA"/>
</dbReference>
<dbReference type="RefSeq" id="WP_376753906.1">
    <property type="nucleotide sequence ID" value="NZ_CP124550.1"/>
</dbReference>
<proteinExistence type="predicted"/>
<evidence type="ECO:0000313" key="2">
    <source>
        <dbReference type="Proteomes" id="UP001177295"/>
    </source>
</evidence>
<name>A0ABY8WWG5_9BACT</name>
<sequence>MFYYEPRNVPLDLCGKMINDQGMSDIITYPKYACQFCGSMKKLVETVIDDEFIWNDEEKRYEPDKFSDSFEHTGEERCACCGKEWTGIYETTQQSFNANTPTWSCDD</sequence>
<gene>
    <name evidence="1" type="ORF">SEML1_0780</name>
</gene>
<evidence type="ECO:0000313" key="1">
    <source>
        <dbReference type="EMBL" id="WIO46377.1"/>
    </source>
</evidence>